<gene>
    <name evidence="1" type="ORF">ABID24_002265</name>
</gene>
<accession>A0ABV2M3G8</accession>
<evidence type="ECO:0000313" key="1">
    <source>
        <dbReference type="EMBL" id="MET3751011.1"/>
    </source>
</evidence>
<name>A0ABV2M3G8_9FIRM</name>
<dbReference type="Proteomes" id="UP001549106">
    <property type="component" value="Unassembled WGS sequence"/>
</dbReference>
<sequence length="45" mass="5066">MKPSKTIIAEKTMEMSCTLADKFPDGAELDEVKGQGLFLYKIHIH</sequence>
<protein>
    <submittedName>
        <fullName evidence="1">Uncharacterized protein</fullName>
    </submittedName>
</protein>
<evidence type="ECO:0000313" key="2">
    <source>
        <dbReference type="Proteomes" id="UP001549106"/>
    </source>
</evidence>
<comment type="caution">
    <text evidence="1">The sequence shown here is derived from an EMBL/GenBank/DDBJ whole genome shotgun (WGS) entry which is preliminary data.</text>
</comment>
<organism evidence="1 2">
    <name type="scientific">Blautia caecimuris</name>
    <dbReference type="NCBI Taxonomy" id="1796615"/>
    <lineage>
        <taxon>Bacteria</taxon>
        <taxon>Bacillati</taxon>
        <taxon>Bacillota</taxon>
        <taxon>Clostridia</taxon>
        <taxon>Lachnospirales</taxon>
        <taxon>Lachnospiraceae</taxon>
        <taxon>Blautia</taxon>
    </lineage>
</organism>
<dbReference type="EMBL" id="JBEPMJ010000016">
    <property type="protein sequence ID" value="MET3751011.1"/>
    <property type="molecule type" value="Genomic_DNA"/>
</dbReference>
<reference evidence="1 2" key="1">
    <citation type="submission" date="2024-06" db="EMBL/GenBank/DDBJ databases">
        <title>Genomic Encyclopedia of Type Strains, Phase IV (KMG-IV): sequencing the most valuable type-strain genomes for metagenomic binning, comparative biology and taxonomic classification.</title>
        <authorList>
            <person name="Goeker M."/>
        </authorList>
    </citation>
    <scope>NUCLEOTIDE SEQUENCE [LARGE SCALE GENOMIC DNA]</scope>
    <source>
        <strain evidence="1 2">DSM 29492</strain>
    </source>
</reference>
<keyword evidence="2" id="KW-1185">Reference proteome</keyword>
<proteinExistence type="predicted"/>